<feature type="non-terminal residue" evidence="1">
    <location>
        <position position="1"/>
    </location>
</feature>
<dbReference type="EMBL" id="DQUR01000201">
    <property type="protein sequence ID" value="HIP89445.1"/>
    <property type="molecule type" value="Genomic_DNA"/>
</dbReference>
<evidence type="ECO:0000313" key="1">
    <source>
        <dbReference type="EMBL" id="HIP89445.1"/>
    </source>
</evidence>
<comment type="caution">
    <text evidence="1">The sequence shown here is derived from an EMBL/GenBank/DDBJ whole genome shotgun (WGS) entry which is preliminary data.</text>
</comment>
<organism evidence="1 2">
    <name type="scientific">Thermococcus paralvinellae</name>
    <dbReference type="NCBI Taxonomy" id="582419"/>
    <lineage>
        <taxon>Archaea</taxon>
        <taxon>Methanobacteriati</taxon>
        <taxon>Methanobacteriota</taxon>
        <taxon>Thermococci</taxon>
        <taxon>Thermococcales</taxon>
        <taxon>Thermococcaceae</taxon>
        <taxon>Thermococcus</taxon>
    </lineage>
</organism>
<proteinExistence type="predicted"/>
<evidence type="ECO:0000313" key="2">
    <source>
        <dbReference type="Proteomes" id="UP000653692"/>
    </source>
</evidence>
<dbReference type="AlphaFoldDB" id="A0A832ZDL5"/>
<dbReference type="Proteomes" id="UP000653692">
    <property type="component" value="Unassembled WGS sequence"/>
</dbReference>
<name>A0A832ZDL5_9EURY</name>
<gene>
    <name evidence="1" type="ORF">EYH24_05900</name>
</gene>
<accession>A0A832ZDL5</accession>
<sequence>ALIDVIWQLMIEDEFEIIYNNIDMFANAIPELKDFFEGVKAIALFKDGKVGREEVSEAVLKVKDRRLLDLLEFLAEAEL</sequence>
<protein>
    <submittedName>
        <fullName evidence="1">Uncharacterized protein</fullName>
    </submittedName>
</protein>
<reference evidence="1" key="1">
    <citation type="journal article" date="2020" name="ISME J.">
        <title>Gammaproteobacteria mediating utilization of methyl-, sulfur- and petroleum organic compounds in deep ocean hydrothermal plumes.</title>
        <authorList>
            <person name="Zhou Z."/>
            <person name="Liu Y."/>
            <person name="Pan J."/>
            <person name="Cron B.R."/>
            <person name="Toner B.M."/>
            <person name="Anantharaman K."/>
            <person name="Breier J.A."/>
            <person name="Dick G.J."/>
            <person name="Li M."/>
        </authorList>
    </citation>
    <scope>NUCLEOTIDE SEQUENCE</scope>
    <source>
        <strain evidence="1">SZUA-1476</strain>
    </source>
</reference>